<evidence type="ECO:0000256" key="7">
    <source>
        <dbReference type="ARBA" id="ARBA00022912"/>
    </source>
</evidence>
<dbReference type="PROSITE" id="PS50053">
    <property type="entry name" value="UBIQUITIN_2"/>
    <property type="match status" value="1"/>
</dbReference>
<evidence type="ECO:0000256" key="10">
    <source>
        <dbReference type="ARBA" id="ARBA00047761"/>
    </source>
</evidence>
<dbReference type="InterPro" id="IPR023214">
    <property type="entry name" value="HAD_sf"/>
</dbReference>
<dbReference type="InterPro" id="IPR004274">
    <property type="entry name" value="FCP1_dom"/>
</dbReference>
<feature type="domain" description="FCP1 homology" evidence="14">
    <location>
        <begin position="285"/>
        <end position="446"/>
    </location>
</feature>
<dbReference type="InterPro" id="IPR011943">
    <property type="entry name" value="HAD-SF_hydro_IIID"/>
</dbReference>
<dbReference type="SUPFAM" id="SSF54236">
    <property type="entry name" value="Ubiquitin-like"/>
    <property type="match status" value="1"/>
</dbReference>
<dbReference type="InterPro" id="IPR029071">
    <property type="entry name" value="Ubiquitin-like_domsf"/>
</dbReference>
<feature type="compositionally biased region" description="Polar residues" evidence="12">
    <location>
        <begin position="49"/>
        <end position="62"/>
    </location>
</feature>
<dbReference type="SMART" id="SM00577">
    <property type="entry name" value="CPDc"/>
    <property type="match status" value="1"/>
</dbReference>
<dbReference type="PROSITE" id="PS50969">
    <property type="entry name" value="FCP1"/>
    <property type="match status" value="1"/>
</dbReference>
<comment type="catalytic activity">
    <reaction evidence="10">
        <text>O-phospho-L-seryl-[protein] + H2O = L-seryl-[protein] + phosphate</text>
        <dbReference type="Rhea" id="RHEA:20629"/>
        <dbReference type="Rhea" id="RHEA-COMP:9863"/>
        <dbReference type="Rhea" id="RHEA-COMP:11604"/>
        <dbReference type="ChEBI" id="CHEBI:15377"/>
        <dbReference type="ChEBI" id="CHEBI:29999"/>
        <dbReference type="ChEBI" id="CHEBI:43474"/>
        <dbReference type="ChEBI" id="CHEBI:83421"/>
        <dbReference type="EC" id="3.1.3.16"/>
    </reaction>
</comment>
<evidence type="ECO:0000259" key="14">
    <source>
        <dbReference type="PROSITE" id="PS50969"/>
    </source>
</evidence>
<dbReference type="GO" id="GO:0004722">
    <property type="term" value="F:protein serine/threonine phosphatase activity"/>
    <property type="evidence" value="ECO:0007669"/>
    <property type="project" value="UniProtKB-EC"/>
</dbReference>
<proteinExistence type="predicted"/>
<dbReference type="Proteomes" id="UP000324705">
    <property type="component" value="Chromosome 3A"/>
</dbReference>
<keyword evidence="16" id="KW-1185">Reference proteome</keyword>
<dbReference type="GO" id="GO:0090364">
    <property type="term" value="P:regulation of proteasome assembly"/>
    <property type="evidence" value="ECO:0007669"/>
    <property type="project" value="InterPro"/>
</dbReference>
<comment type="subcellular location">
    <subcellularLocation>
        <location evidence="2">Nucleus</location>
    </subcellularLocation>
</comment>
<dbReference type="GO" id="GO:0005634">
    <property type="term" value="C:nucleus"/>
    <property type="evidence" value="ECO:0007669"/>
    <property type="project" value="UniProtKB-SubCell"/>
</dbReference>
<dbReference type="Gene3D" id="3.10.20.90">
    <property type="entry name" value="Phosphatidylinositol 3-kinase Catalytic Subunit, Chain A, domain 1"/>
    <property type="match status" value="1"/>
</dbReference>
<dbReference type="OMA" id="TVHTPKY"/>
<keyword evidence="8" id="KW-0539">Nucleus</keyword>
<keyword evidence="5" id="KW-0378">Hydrolase</keyword>
<keyword evidence="4" id="KW-0479">Metal-binding</keyword>
<evidence type="ECO:0000256" key="9">
    <source>
        <dbReference type="ARBA" id="ARBA00032039"/>
    </source>
</evidence>
<feature type="domain" description="Ubiquitin-like" evidence="13">
    <location>
        <begin position="99"/>
        <end position="170"/>
    </location>
</feature>
<evidence type="ECO:0000313" key="15">
    <source>
        <dbReference type="EMBL" id="VAH66610.1"/>
    </source>
</evidence>
<evidence type="ECO:0000256" key="2">
    <source>
        <dbReference type="ARBA" id="ARBA00004123"/>
    </source>
</evidence>
<dbReference type="AlphaFoldDB" id="A0A9R0RTS0"/>
<evidence type="ECO:0000256" key="1">
    <source>
        <dbReference type="ARBA" id="ARBA00001946"/>
    </source>
</evidence>
<dbReference type="Gramene" id="TRITD3Av1G229430.1">
    <property type="protein sequence ID" value="TRITD3Av1G229430.1"/>
    <property type="gene ID" value="TRITD3Av1G229430"/>
</dbReference>
<dbReference type="Pfam" id="PF03031">
    <property type="entry name" value="NIF"/>
    <property type="match status" value="1"/>
</dbReference>
<dbReference type="NCBIfam" id="TIGR02245">
    <property type="entry name" value="HAD_IIID1"/>
    <property type="match status" value="1"/>
</dbReference>
<dbReference type="PANTHER" id="PTHR48493">
    <property type="entry name" value="UBIQUITIN-LIKE DOMAIN-CONTAINING CTD PHOSPHATASE 1"/>
    <property type="match status" value="1"/>
</dbReference>
<accession>A0A9R0RTS0</accession>
<dbReference type="InterPro" id="IPR000626">
    <property type="entry name" value="Ubiquitin-like_dom"/>
</dbReference>
<dbReference type="InterPro" id="IPR051658">
    <property type="entry name" value="UBLCP1"/>
</dbReference>
<feature type="region of interest" description="Disordered" evidence="12">
    <location>
        <begin position="28"/>
        <end position="85"/>
    </location>
</feature>
<evidence type="ECO:0000256" key="3">
    <source>
        <dbReference type="ARBA" id="ARBA00013081"/>
    </source>
</evidence>
<evidence type="ECO:0000256" key="4">
    <source>
        <dbReference type="ARBA" id="ARBA00022723"/>
    </source>
</evidence>
<evidence type="ECO:0000256" key="8">
    <source>
        <dbReference type="ARBA" id="ARBA00023242"/>
    </source>
</evidence>
<sequence length="474" mass="54121">MQNLRFTEYGLDSNHFRVRLRSAGYAYPPRLRTPVTPSPISFSPKLPTVQGSDPRTAHTTKPMSEASSSSAAAPASAPPPAPALDPEAISLMAEEAPPEEITLVVKWGGKEYTVRAMGDDTLLELKRRICEFTDVLPKRQKLLYPKLILNDESVLLSSLPFKPNGKLTMIGTVALYDICSGTVELAYLMVDLGIRYFGVAIVEYVKGTTTSEISELKVRKDTSGILTEVSTVEDEIFVDRPDDPEVLDDYEFFKDEVTAIKDNVLYKQKVKRRASQYKIKLLNPCRDGKRLLVLDIDYTLFDHRSPAENPLELMRPFLHEFLAAAYAEYDIMIWSATNMKWVQLKMEQLGVLSNPNYKITALLDHMAMITVHAPDKKVFDCKPLGVIWTKFPEHYNEKNTIMFDDLRRNFVMNPQNGLVIRPFKNASKNRGRDQELRKLTQYLLSIAELEDFSKLEHDGWESFMDETGKRRRRR</sequence>
<comment type="catalytic activity">
    <reaction evidence="11">
        <text>O-phospho-L-threonyl-[protein] + H2O = L-threonyl-[protein] + phosphate</text>
        <dbReference type="Rhea" id="RHEA:47004"/>
        <dbReference type="Rhea" id="RHEA-COMP:11060"/>
        <dbReference type="Rhea" id="RHEA-COMP:11605"/>
        <dbReference type="ChEBI" id="CHEBI:15377"/>
        <dbReference type="ChEBI" id="CHEBI:30013"/>
        <dbReference type="ChEBI" id="CHEBI:43474"/>
        <dbReference type="ChEBI" id="CHEBI:61977"/>
        <dbReference type="EC" id="3.1.3.16"/>
    </reaction>
</comment>
<keyword evidence="6" id="KW-0460">Magnesium</keyword>
<comment type="cofactor">
    <cofactor evidence="1">
        <name>Mg(2+)</name>
        <dbReference type="ChEBI" id="CHEBI:18420"/>
    </cofactor>
</comment>
<keyword evidence="7" id="KW-0904">Protein phosphatase</keyword>
<evidence type="ECO:0000259" key="13">
    <source>
        <dbReference type="PROSITE" id="PS50053"/>
    </source>
</evidence>
<dbReference type="CDD" id="cd01813">
    <property type="entry name" value="Ubl_UBLCP1"/>
    <property type="match status" value="1"/>
</dbReference>
<evidence type="ECO:0000256" key="11">
    <source>
        <dbReference type="ARBA" id="ARBA00048336"/>
    </source>
</evidence>
<dbReference type="Gene3D" id="3.40.50.1000">
    <property type="entry name" value="HAD superfamily/HAD-like"/>
    <property type="match status" value="1"/>
</dbReference>
<dbReference type="EC" id="3.1.3.16" evidence="3"/>
<gene>
    <name evidence="15" type="ORF">TRITD_3Av1G229430</name>
</gene>
<dbReference type="Pfam" id="PF00240">
    <property type="entry name" value="ubiquitin"/>
    <property type="match status" value="1"/>
</dbReference>
<dbReference type="SMART" id="SM00213">
    <property type="entry name" value="UBQ"/>
    <property type="match status" value="1"/>
</dbReference>
<feature type="compositionally biased region" description="Low complexity" evidence="12">
    <location>
        <begin position="66"/>
        <end position="75"/>
    </location>
</feature>
<dbReference type="PANTHER" id="PTHR48493:SF1">
    <property type="entry name" value="UBIQUITIN-LIKE DOMAIN-CONTAINING CTD PHOSPHATASE 1"/>
    <property type="match status" value="1"/>
</dbReference>
<protein>
    <recommendedName>
        <fullName evidence="3">protein-serine/threonine phosphatase</fullName>
        <ecNumber evidence="3">3.1.3.16</ecNumber>
    </recommendedName>
    <alternativeName>
        <fullName evidence="9">Nuclear proteasome inhibitor UBLCP1</fullName>
    </alternativeName>
</protein>
<evidence type="ECO:0000256" key="5">
    <source>
        <dbReference type="ARBA" id="ARBA00022801"/>
    </source>
</evidence>
<dbReference type="GO" id="GO:0046872">
    <property type="term" value="F:metal ion binding"/>
    <property type="evidence" value="ECO:0007669"/>
    <property type="project" value="UniProtKB-KW"/>
</dbReference>
<dbReference type="SUPFAM" id="SSF56784">
    <property type="entry name" value="HAD-like"/>
    <property type="match status" value="1"/>
</dbReference>
<reference evidence="15 16" key="1">
    <citation type="submission" date="2017-09" db="EMBL/GenBank/DDBJ databases">
        <authorList>
            <consortium name="International Durum Wheat Genome Sequencing Consortium (IDWGSC)"/>
            <person name="Milanesi L."/>
        </authorList>
    </citation>
    <scope>NUCLEOTIDE SEQUENCE [LARGE SCALE GENOMIC DNA]</scope>
    <source>
        <strain evidence="16">cv. Svevo</strain>
    </source>
</reference>
<dbReference type="EMBL" id="LT934115">
    <property type="protein sequence ID" value="VAH66610.1"/>
    <property type="molecule type" value="Genomic_DNA"/>
</dbReference>
<evidence type="ECO:0000313" key="16">
    <source>
        <dbReference type="Proteomes" id="UP000324705"/>
    </source>
</evidence>
<organism evidence="15 16">
    <name type="scientific">Triticum turgidum subsp. durum</name>
    <name type="common">Durum wheat</name>
    <name type="synonym">Triticum durum</name>
    <dbReference type="NCBI Taxonomy" id="4567"/>
    <lineage>
        <taxon>Eukaryota</taxon>
        <taxon>Viridiplantae</taxon>
        <taxon>Streptophyta</taxon>
        <taxon>Embryophyta</taxon>
        <taxon>Tracheophyta</taxon>
        <taxon>Spermatophyta</taxon>
        <taxon>Magnoliopsida</taxon>
        <taxon>Liliopsida</taxon>
        <taxon>Poales</taxon>
        <taxon>Poaceae</taxon>
        <taxon>BOP clade</taxon>
        <taxon>Pooideae</taxon>
        <taxon>Triticodae</taxon>
        <taxon>Triticeae</taxon>
        <taxon>Triticinae</taxon>
        <taxon>Triticum</taxon>
    </lineage>
</organism>
<name>A0A9R0RTS0_TRITD</name>
<evidence type="ECO:0000256" key="12">
    <source>
        <dbReference type="SAM" id="MobiDB-lite"/>
    </source>
</evidence>
<dbReference type="InterPro" id="IPR036412">
    <property type="entry name" value="HAD-like_sf"/>
</dbReference>
<evidence type="ECO:0000256" key="6">
    <source>
        <dbReference type="ARBA" id="ARBA00022842"/>
    </source>
</evidence>